<comment type="caution">
    <text evidence="2">The sequence shown here is derived from an EMBL/GenBank/DDBJ whole genome shotgun (WGS) entry which is preliminary data.</text>
</comment>
<sequence length="490" mass="56390">MTVRAPSFLVRRICVFIFLGIMGYSIFQMTRSNSYYDMTDRNIMRKQIELDISKSSNNEAPVKNLKIENYIACPHPILDPFDPIMMKFVQKEPPLTCDPEEDWVTVKGNIAHITDKALKKYGDIQCKFMDILRANEFSTSLGVVTTTHTEYNLETSDFFRVYCKSENGKFSWESRMAGIRFDEDVINRAGWDQVPKDGLGLNVLMIGMDSMSNMMVQRILPKVYSKLKSMGARVLNGYNIVGDGTPQALIPILTGRTELELPDTRKRMGNKASYVDVYPFIWNEFKKHGYVTGYAEDVPDIGVFTYRLKGFDQQPTDHYMRLYYVDASPMFKQQKPFCYGSLPRHKCAKSIDGRTVALKSLSETRWSARAHSTKVLCENYDTILNRLKYLSENTEIKKDARNEAQNIINKITSLDIAFMTVLWNRILERFDKTSVKLQEKSLDLSVAVKLLKSLRAYIGSIRNNFNDIEKVALSLSKVISKKYNTEKKEK</sequence>
<evidence type="ECO:0000256" key="1">
    <source>
        <dbReference type="SAM" id="Phobius"/>
    </source>
</evidence>
<protein>
    <submittedName>
        <fullName evidence="2">Uncharacterized protein</fullName>
    </submittedName>
</protein>
<gene>
    <name evidence="2" type="ORF">MEUPH1_LOCUS13644</name>
</gene>
<dbReference type="EMBL" id="CARXXK010000002">
    <property type="protein sequence ID" value="CAI6358087.1"/>
    <property type="molecule type" value="Genomic_DNA"/>
</dbReference>
<evidence type="ECO:0000313" key="3">
    <source>
        <dbReference type="Proteomes" id="UP001160148"/>
    </source>
</evidence>
<feature type="transmembrane region" description="Helical" evidence="1">
    <location>
        <begin position="9"/>
        <end position="27"/>
    </location>
</feature>
<dbReference type="Proteomes" id="UP001160148">
    <property type="component" value="Unassembled WGS sequence"/>
</dbReference>
<keyword evidence="1" id="KW-0472">Membrane</keyword>
<reference evidence="2 3" key="1">
    <citation type="submission" date="2023-01" db="EMBL/GenBank/DDBJ databases">
        <authorList>
            <person name="Whitehead M."/>
        </authorList>
    </citation>
    <scope>NUCLEOTIDE SEQUENCE [LARGE SCALE GENOMIC DNA]</scope>
</reference>
<accession>A0AAV0WQG2</accession>
<dbReference type="AlphaFoldDB" id="A0AAV0WQG2"/>
<dbReference type="GO" id="GO:0005615">
    <property type="term" value="C:extracellular space"/>
    <property type="evidence" value="ECO:0007669"/>
    <property type="project" value="TreeGrafter"/>
</dbReference>
<organism evidence="2 3">
    <name type="scientific">Macrosiphum euphorbiae</name>
    <name type="common">potato aphid</name>
    <dbReference type="NCBI Taxonomy" id="13131"/>
    <lineage>
        <taxon>Eukaryota</taxon>
        <taxon>Metazoa</taxon>
        <taxon>Ecdysozoa</taxon>
        <taxon>Arthropoda</taxon>
        <taxon>Hexapoda</taxon>
        <taxon>Insecta</taxon>
        <taxon>Pterygota</taxon>
        <taxon>Neoptera</taxon>
        <taxon>Paraneoptera</taxon>
        <taxon>Hemiptera</taxon>
        <taxon>Sternorrhyncha</taxon>
        <taxon>Aphidomorpha</taxon>
        <taxon>Aphidoidea</taxon>
        <taxon>Aphididae</taxon>
        <taxon>Macrosiphini</taxon>
        <taxon>Macrosiphum</taxon>
    </lineage>
</organism>
<keyword evidence="1" id="KW-1133">Transmembrane helix</keyword>
<dbReference type="Pfam" id="PF02995">
    <property type="entry name" value="DUF229"/>
    <property type="match status" value="1"/>
</dbReference>
<dbReference type="PANTHER" id="PTHR10974:SF73">
    <property type="entry name" value="FI21235P1"/>
    <property type="match status" value="1"/>
</dbReference>
<keyword evidence="1" id="KW-0812">Transmembrane</keyword>
<evidence type="ECO:0000313" key="2">
    <source>
        <dbReference type="EMBL" id="CAI6358087.1"/>
    </source>
</evidence>
<dbReference type="PANTHER" id="PTHR10974">
    <property type="entry name" value="FI08016P-RELATED"/>
    <property type="match status" value="1"/>
</dbReference>
<name>A0AAV0WQG2_9HEMI</name>
<keyword evidence="3" id="KW-1185">Reference proteome</keyword>
<dbReference type="InterPro" id="IPR004245">
    <property type="entry name" value="DUF229"/>
</dbReference>
<proteinExistence type="predicted"/>